<dbReference type="PANTHER" id="PTHR43702">
    <property type="entry name" value="L-FUCOSE-PROTON SYMPORTER"/>
    <property type="match status" value="1"/>
</dbReference>
<feature type="transmembrane region" description="Helical" evidence="3">
    <location>
        <begin position="30"/>
        <end position="47"/>
    </location>
</feature>
<feature type="transmembrane region" description="Helical" evidence="3">
    <location>
        <begin position="251"/>
        <end position="270"/>
    </location>
</feature>
<feature type="transmembrane region" description="Helical" evidence="3">
    <location>
        <begin position="342"/>
        <end position="359"/>
    </location>
</feature>
<organism evidence="4 5">
    <name type="scientific">Saitozyma podzolica</name>
    <dbReference type="NCBI Taxonomy" id="1890683"/>
    <lineage>
        <taxon>Eukaryota</taxon>
        <taxon>Fungi</taxon>
        <taxon>Dikarya</taxon>
        <taxon>Basidiomycota</taxon>
        <taxon>Agaricomycotina</taxon>
        <taxon>Tremellomycetes</taxon>
        <taxon>Tremellales</taxon>
        <taxon>Trimorphomycetaceae</taxon>
        <taxon>Saitozyma</taxon>
    </lineage>
</organism>
<evidence type="ECO:0000256" key="3">
    <source>
        <dbReference type="SAM" id="Phobius"/>
    </source>
</evidence>
<keyword evidence="2" id="KW-1003">Cell membrane</keyword>
<evidence type="ECO:0000313" key="5">
    <source>
        <dbReference type="Proteomes" id="UP000279259"/>
    </source>
</evidence>
<evidence type="ECO:0000313" key="4">
    <source>
        <dbReference type="EMBL" id="RSH90009.1"/>
    </source>
</evidence>
<dbReference type="AlphaFoldDB" id="A0A427YFQ7"/>
<keyword evidence="3" id="KW-1133">Transmembrane helix</keyword>
<dbReference type="STRING" id="1890683.A0A427YFQ7"/>
<dbReference type="GO" id="GO:0022857">
    <property type="term" value="F:transmembrane transporter activity"/>
    <property type="evidence" value="ECO:0007669"/>
    <property type="project" value="InterPro"/>
</dbReference>
<evidence type="ECO:0000256" key="2">
    <source>
        <dbReference type="ARBA" id="ARBA00022475"/>
    </source>
</evidence>
<feature type="transmembrane region" description="Helical" evidence="3">
    <location>
        <begin position="276"/>
        <end position="296"/>
    </location>
</feature>
<evidence type="ECO:0000256" key="1">
    <source>
        <dbReference type="ARBA" id="ARBA00004429"/>
    </source>
</evidence>
<feature type="transmembrane region" description="Helical" evidence="3">
    <location>
        <begin position="180"/>
        <end position="198"/>
    </location>
</feature>
<keyword evidence="3" id="KW-0472">Membrane</keyword>
<gene>
    <name evidence="4" type="ORF">EHS25_001342</name>
</gene>
<name>A0A427YFQ7_9TREE</name>
<accession>A0A427YFQ7</accession>
<evidence type="ECO:0008006" key="6">
    <source>
        <dbReference type="Google" id="ProtNLM"/>
    </source>
</evidence>
<comment type="caution">
    <text evidence="4">The sequence shown here is derived from an EMBL/GenBank/DDBJ whole genome shotgun (WGS) entry which is preliminary data.</text>
</comment>
<dbReference type="Pfam" id="PF07690">
    <property type="entry name" value="MFS_1"/>
    <property type="match status" value="1"/>
</dbReference>
<dbReference type="PANTHER" id="PTHR43702:SF13">
    <property type="entry name" value="MONOSACCHARIDE TRANSPORTER, PUTATIVE (AFU_ORTHOLOGUE AFUA_4G06630)-RELATED"/>
    <property type="match status" value="1"/>
</dbReference>
<feature type="transmembrane region" description="Helical" evidence="3">
    <location>
        <begin position="6"/>
        <end position="23"/>
    </location>
</feature>
<feature type="transmembrane region" description="Helical" evidence="3">
    <location>
        <begin position="131"/>
        <end position="148"/>
    </location>
</feature>
<dbReference type="SUPFAM" id="SSF103473">
    <property type="entry name" value="MFS general substrate transporter"/>
    <property type="match status" value="1"/>
</dbReference>
<dbReference type="Gene3D" id="1.20.1250.20">
    <property type="entry name" value="MFS general substrate transporter like domains"/>
    <property type="match status" value="2"/>
</dbReference>
<dbReference type="InterPro" id="IPR011701">
    <property type="entry name" value="MFS"/>
</dbReference>
<keyword evidence="3" id="KW-0812">Transmembrane</keyword>
<dbReference type="Proteomes" id="UP000279259">
    <property type="component" value="Unassembled WGS sequence"/>
</dbReference>
<dbReference type="InterPro" id="IPR036259">
    <property type="entry name" value="MFS_trans_sf"/>
</dbReference>
<sequence>MALHAAAGLGYFLGPILLGYWILKYQSFQATFMTGLAIFATGSLAFWPSSILRSYPGFFISNFIIFFGLAVLELAADTFVALAGPGELSEARLNFAQAFNGIGSIVSPIIAQEALFSGINEEDLFRVQWCYFATALFVVFLAVVFYYVPLSEASDDELEVMALQRLCNADLERGVKAFGISARLLLLWSGVAVMWLYIGCQDTVAYFWSPLVQYAKPGFGSFWSLSVARSVFTASRFLTAGLCYVGVPPRITLGVCFLGACVTSVVALVLPPGGAGLSMLLLYYFFEGPMVPTLYAMILRGQGRHTKFAASAIVSSISGSAVWPAIVYGIENLHPTSDRPPLLVVAILFGISTLWPIMLSSRRVLRRWVDPKWSKRRVNGAGDGTQLAFESLHEKGAPVVAHHERVGTEAHT</sequence>
<protein>
    <recommendedName>
        <fullName evidence="6">Major facilitator superfamily (MFS) profile domain-containing protein</fullName>
    </recommendedName>
</protein>
<dbReference type="GO" id="GO:0005886">
    <property type="term" value="C:plasma membrane"/>
    <property type="evidence" value="ECO:0007669"/>
    <property type="project" value="UniProtKB-SubCell"/>
</dbReference>
<feature type="transmembrane region" description="Helical" evidence="3">
    <location>
        <begin position="93"/>
        <end position="111"/>
    </location>
</feature>
<comment type="subcellular location">
    <subcellularLocation>
        <location evidence="1">Cell inner membrane</location>
        <topology evidence="1">Multi-pass membrane protein</topology>
    </subcellularLocation>
</comment>
<reference evidence="4 5" key="1">
    <citation type="submission" date="2018-11" db="EMBL/GenBank/DDBJ databases">
        <title>Genome sequence of Saitozyma podzolica DSM 27192.</title>
        <authorList>
            <person name="Aliyu H."/>
            <person name="Gorte O."/>
            <person name="Ochsenreither K."/>
        </authorList>
    </citation>
    <scope>NUCLEOTIDE SEQUENCE [LARGE SCALE GENOMIC DNA]</scope>
    <source>
        <strain evidence="4 5">DSM 27192</strain>
    </source>
</reference>
<dbReference type="InterPro" id="IPR050375">
    <property type="entry name" value="MFS_TsgA-like"/>
</dbReference>
<feature type="transmembrane region" description="Helical" evidence="3">
    <location>
        <begin position="308"/>
        <end position="330"/>
    </location>
</feature>
<dbReference type="EMBL" id="RSCD01000011">
    <property type="protein sequence ID" value="RSH90009.1"/>
    <property type="molecule type" value="Genomic_DNA"/>
</dbReference>
<proteinExistence type="predicted"/>
<feature type="transmembrane region" description="Helical" evidence="3">
    <location>
        <begin position="59"/>
        <end position="81"/>
    </location>
</feature>
<keyword evidence="5" id="KW-1185">Reference proteome</keyword>
<dbReference type="OrthoDB" id="546893at2759"/>